<dbReference type="EMBL" id="ANOH01000059">
    <property type="protein sequence ID" value="EMI57872.1"/>
    <property type="molecule type" value="Genomic_DNA"/>
</dbReference>
<dbReference type="PATRIC" id="fig|1263870.3.peg.752"/>
<evidence type="ECO:0000313" key="3">
    <source>
        <dbReference type="Proteomes" id="UP000011885"/>
    </source>
</evidence>
<sequence length="142" mass="16011">MIRVRPAIDSDTPSIASIYMDALQNAAWISSLRPELLDFEKVTEGERVFVAEDSKLGNVGFVSVWQPDCFVHHLYVAEPMRRRGVGKLLLGSLVDWLPRPWTLKCSTMNTSALSFYHSQSWTVAGEGENEDGSYFVLRYAPL</sequence>
<dbReference type="InterPro" id="IPR000182">
    <property type="entry name" value="GNAT_dom"/>
</dbReference>
<keyword evidence="2" id="KW-0808">Transferase</keyword>
<reference evidence="2 3" key="1">
    <citation type="journal article" date="2013" name="Mar. Genomics">
        <title>Expression of sulfatases in Rhodopirellula baltica and the diversity of sulfatases in the genus Rhodopirellula.</title>
        <authorList>
            <person name="Wegner C.E."/>
            <person name="Richter-Heitmann T."/>
            <person name="Klindworth A."/>
            <person name="Klockow C."/>
            <person name="Richter M."/>
            <person name="Achstetter T."/>
            <person name="Glockner F.O."/>
            <person name="Harder J."/>
        </authorList>
    </citation>
    <scope>NUCLEOTIDE SEQUENCE [LARGE SCALE GENOMIC DNA]</scope>
    <source>
        <strain evidence="2 3">SM41</strain>
    </source>
</reference>
<dbReference type="Proteomes" id="UP000011885">
    <property type="component" value="Unassembled WGS sequence"/>
</dbReference>
<dbReference type="SUPFAM" id="SSF55729">
    <property type="entry name" value="Acyl-CoA N-acyltransferases (Nat)"/>
    <property type="match status" value="1"/>
</dbReference>
<evidence type="ECO:0000259" key="1">
    <source>
        <dbReference type="PROSITE" id="PS51186"/>
    </source>
</evidence>
<dbReference type="PROSITE" id="PS51186">
    <property type="entry name" value="GNAT"/>
    <property type="match status" value="1"/>
</dbReference>
<dbReference type="AlphaFoldDB" id="M5U8S4"/>
<dbReference type="InterPro" id="IPR016181">
    <property type="entry name" value="Acyl_CoA_acyltransferase"/>
</dbReference>
<accession>M5U8S4</accession>
<evidence type="ECO:0000313" key="2">
    <source>
        <dbReference type="EMBL" id="EMI57872.1"/>
    </source>
</evidence>
<organism evidence="2 3">
    <name type="scientific">Rhodopirellula sallentina SM41</name>
    <dbReference type="NCBI Taxonomy" id="1263870"/>
    <lineage>
        <taxon>Bacteria</taxon>
        <taxon>Pseudomonadati</taxon>
        <taxon>Planctomycetota</taxon>
        <taxon>Planctomycetia</taxon>
        <taxon>Pirellulales</taxon>
        <taxon>Pirellulaceae</taxon>
        <taxon>Rhodopirellula</taxon>
    </lineage>
</organism>
<protein>
    <submittedName>
        <fullName evidence="2">Acetyltransferase, GNAT family protein</fullName>
    </submittedName>
</protein>
<feature type="domain" description="N-acetyltransferase" evidence="1">
    <location>
        <begin position="2"/>
        <end position="142"/>
    </location>
</feature>
<keyword evidence="3" id="KW-1185">Reference proteome</keyword>
<dbReference type="Gene3D" id="3.40.630.30">
    <property type="match status" value="1"/>
</dbReference>
<dbReference type="Pfam" id="PF00583">
    <property type="entry name" value="Acetyltransf_1"/>
    <property type="match status" value="1"/>
</dbReference>
<dbReference type="RefSeq" id="WP_008674378.1">
    <property type="nucleotide sequence ID" value="NZ_ANOH01000059.1"/>
</dbReference>
<name>M5U8S4_9BACT</name>
<dbReference type="CDD" id="cd04301">
    <property type="entry name" value="NAT_SF"/>
    <property type="match status" value="1"/>
</dbReference>
<dbReference type="GO" id="GO:0016747">
    <property type="term" value="F:acyltransferase activity, transferring groups other than amino-acyl groups"/>
    <property type="evidence" value="ECO:0007669"/>
    <property type="project" value="InterPro"/>
</dbReference>
<proteinExistence type="predicted"/>
<gene>
    <name evidence="2" type="ORF">RSSM_00686</name>
</gene>
<comment type="caution">
    <text evidence="2">The sequence shown here is derived from an EMBL/GenBank/DDBJ whole genome shotgun (WGS) entry which is preliminary data.</text>
</comment>